<reference evidence="1 2" key="1">
    <citation type="submission" date="2018-12" db="EMBL/GenBank/DDBJ databases">
        <authorList>
            <person name="Yang Y."/>
        </authorList>
    </citation>
    <scope>NUCLEOTIDE SEQUENCE [LARGE SCALE GENOMIC DNA]</scope>
    <source>
        <strain evidence="1 2">GSF71</strain>
    </source>
</reference>
<keyword evidence="2" id="KW-1185">Reference proteome</keyword>
<evidence type="ECO:0000313" key="2">
    <source>
        <dbReference type="Proteomes" id="UP000280346"/>
    </source>
</evidence>
<proteinExistence type="predicted"/>
<accession>A0A3S0UYJ0</accession>
<organism evidence="1 2">
    <name type="scientific">Azospirillum doebereinerae</name>
    <dbReference type="NCBI Taxonomy" id="92933"/>
    <lineage>
        <taxon>Bacteria</taxon>
        <taxon>Pseudomonadati</taxon>
        <taxon>Pseudomonadota</taxon>
        <taxon>Alphaproteobacteria</taxon>
        <taxon>Rhodospirillales</taxon>
        <taxon>Azospirillaceae</taxon>
        <taxon>Azospirillum</taxon>
    </lineage>
</organism>
<sequence>MEKNPKNYGLKRSGMLLSISQKQKAAIYAEPRPLTESEIKWLKRQRGTVVAAHRKRHEAA</sequence>
<gene>
    <name evidence="1" type="ORF">EJ913_25820</name>
</gene>
<dbReference type="AlphaFoldDB" id="A0A3S0UYJ0"/>
<dbReference type="RefSeq" id="WP_127003360.1">
    <property type="nucleotide sequence ID" value="NZ_CP173192.1"/>
</dbReference>
<comment type="caution">
    <text evidence="1">The sequence shown here is derived from an EMBL/GenBank/DDBJ whole genome shotgun (WGS) entry which is preliminary data.</text>
</comment>
<protein>
    <submittedName>
        <fullName evidence="1">Uncharacterized protein</fullName>
    </submittedName>
</protein>
<dbReference type="EMBL" id="RZIJ01000027">
    <property type="protein sequence ID" value="RUQ65166.1"/>
    <property type="molecule type" value="Genomic_DNA"/>
</dbReference>
<evidence type="ECO:0000313" key="1">
    <source>
        <dbReference type="EMBL" id="RUQ65166.1"/>
    </source>
</evidence>
<name>A0A3S0UYJ0_9PROT</name>
<dbReference type="Proteomes" id="UP000280346">
    <property type="component" value="Unassembled WGS sequence"/>
</dbReference>